<dbReference type="EMBL" id="MLJW01001583">
    <property type="protein sequence ID" value="OIQ77573.1"/>
    <property type="molecule type" value="Genomic_DNA"/>
</dbReference>
<gene>
    <name evidence="1" type="ORF">GALL_407340</name>
</gene>
<comment type="caution">
    <text evidence="1">The sequence shown here is derived from an EMBL/GenBank/DDBJ whole genome shotgun (WGS) entry which is preliminary data.</text>
</comment>
<evidence type="ECO:0008006" key="2">
    <source>
        <dbReference type="Google" id="ProtNLM"/>
    </source>
</evidence>
<accession>A0A1J5QNM9</accession>
<evidence type="ECO:0000313" key="1">
    <source>
        <dbReference type="EMBL" id="OIQ77573.1"/>
    </source>
</evidence>
<name>A0A1J5QNM9_9ZZZZ</name>
<sequence length="65" mass="7161">MATNDMTVAPVHVICTVCMKEIPLSEAIVPEAIDYVAHFCGVQCYDKWRNQPATPENLSAARDPV</sequence>
<reference evidence="1" key="1">
    <citation type="submission" date="2016-10" db="EMBL/GenBank/DDBJ databases">
        <title>Sequence of Gallionella enrichment culture.</title>
        <authorList>
            <person name="Poehlein A."/>
            <person name="Muehling M."/>
            <person name="Daniel R."/>
        </authorList>
    </citation>
    <scope>NUCLEOTIDE SEQUENCE</scope>
</reference>
<organism evidence="1">
    <name type="scientific">mine drainage metagenome</name>
    <dbReference type="NCBI Taxonomy" id="410659"/>
    <lineage>
        <taxon>unclassified sequences</taxon>
        <taxon>metagenomes</taxon>
        <taxon>ecological metagenomes</taxon>
    </lineage>
</organism>
<dbReference type="Pfam" id="PF11809">
    <property type="entry name" value="DUF3330"/>
    <property type="match status" value="1"/>
</dbReference>
<protein>
    <recommendedName>
        <fullName evidence="2">DUF3330 domain-containing protein</fullName>
    </recommendedName>
</protein>
<dbReference type="AlphaFoldDB" id="A0A1J5QNM9"/>
<proteinExistence type="predicted"/>
<dbReference type="InterPro" id="IPR021767">
    <property type="entry name" value="TnpM"/>
</dbReference>